<evidence type="ECO:0000313" key="2">
    <source>
        <dbReference type="Proteomes" id="UP000014212"/>
    </source>
</evidence>
<accession>R9HRX6</accession>
<evidence type="ECO:0000313" key="1">
    <source>
        <dbReference type="EMBL" id="EOS06778.1"/>
    </source>
</evidence>
<sequence>MKIVLPCWGLGNVMFQYAFLCELRFRGREACCFLLHKKLRFEHNGYELDKLFKVHPYKGLNIFQRIYIRLVEFLGA</sequence>
<proteinExistence type="predicted"/>
<dbReference type="AlphaFoldDB" id="R9HRX6"/>
<reference evidence="1 2" key="1">
    <citation type="submission" date="2013-04" db="EMBL/GenBank/DDBJ databases">
        <title>The Genome Sequence of Bacteroides uniformis dnLKV2.</title>
        <authorList>
            <consortium name="The Broad Institute Genomics Platform"/>
            <consortium name="The Broad Institute Genome Sequencing Center for Infectious Disease"/>
            <person name="Earl A."/>
            <person name="Xavier R."/>
            <person name="Kuhn K."/>
            <person name="Stappenbeck T."/>
            <person name="Walker B."/>
            <person name="Young S."/>
            <person name="Zeng Q."/>
            <person name="Gargeya S."/>
            <person name="Fitzgerald M."/>
            <person name="Haas B."/>
            <person name="Abouelleil A."/>
            <person name="Allen A.W."/>
            <person name="Alvarado L."/>
            <person name="Arachchi H.M."/>
            <person name="Berlin A.M."/>
            <person name="Chapman S.B."/>
            <person name="Gainer-Dewar J."/>
            <person name="Goldberg J."/>
            <person name="Griggs A."/>
            <person name="Gujja S."/>
            <person name="Hansen M."/>
            <person name="Howarth C."/>
            <person name="Imamovic A."/>
            <person name="Ireland A."/>
            <person name="Larimer J."/>
            <person name="McCowan C."/>
            <person name="Murphy C."/>
            <person name="Pearson M."/>
            <person name="Poon T.W."/>
            <person name="Priest M."/>
            <person name="Roberts A."/>
            <person name="Saif S."/>
            <person name="Shea T."/>
            <person name="Sisk P."/>
            <person name="Sykes S."/>
            <person name="Wortman J."/>
            <person name="Nusbaum C."/>
            <person name="Birren B."/>
        </authorList>
    </citation>
    <scope>NUCLEOTIDE SEQUENCE [LARGE SCALE GENOMIC DNA]</scope>
    <source>
        <strain evidence="2">dnLKV2</strain>
    </source>
</reference>
<dbReference type="HOGENOM" id="CLU_2647157_0_0_10"/>
<name>R9HRX6_BACUN</name>
<organism evidence="1 2">
    <name type="scientific">Bacteroides uniformis dnLKV2</name>
    <dbReference type="NCBI Taxonomy" id="1235787"/>
    <lineage>
        <taxon>Bacteria</taxon>
        <taxon>Pseudomonadati</taxon>
        <taxon>Bacteroidota</taxon>
        <taxon>Bacteroidia</taxon>
        <taxon>Bacteroidales</taxon>
        <taxon>Bacteroidaceae</taxon>
        <taxon>Bacteroides</taxon>
    </lineage>
</organism>
<protein>
    <submittedName>
        <fullName evidence="1">Uncharacterized protein</fullName>
    </submittedName>
</protein>
<dbReference type="RefSeq" id="WP_016273923.1">
    <property type="nucleotide sequence ID" value="NZ_KE159487.1"/>
</dbReference>
<gene>
    <name evidence="1" type="ORF">C801_03109</name>
</gene>
<dbReference type="EMBL" id="ASSO01000010">
    <property type="protein sequence ID" value="EOS06778.1"/>
    <property type="molecule type" value="Genomic_DNA"/>
</dbReference>
<comment type="caution">
    <text evidence="1">The sequence shown here is derived from an EMBL/GenBank/DDBJ whole genome shotgun (WGS) entry which is preliminary data.</text>
</comment>
<dbReference type="Proteomes" id="UP000014212">
    <property type="component" value="Unassembled WGS sequence"/>
</dbReference>